<proteinExistence type="predicted"/>
<evidence type="ECO:0000313" key="1">
    <source>
        <dbReference type="EMBL" id="THU58952.1"/>
    </source>
</evidence>
<dbReference type="AlphaFoldDB" id="A0A4S8JDL8"/>
<name>A0A4S8JDL8_MUSBA</name>
<protein>
    <submittedName>
        <fullName evidence="1">Uncharacterized protein</fullName>
    </submittedName>
</protein>
<reference evidence="1 2" key="1">
    <citation type="journal article" date="2019" name="Nat. Plants">
        <title>Genome sequencing of Musa balbisiana reveals subgenome evolution and function divergence in polyploid bananas.</title>
        <authorList>
            <person name="Yao X."/>
        </authorList>
    </citation>
    <scope>NUCLEOTIDE SEQUENCE [LARGE SCALE GENOMIC DNA]</scope>
    <source>
        <strain evidence="2">cv. DH-PKW</strain>
        <tissue evidence="1">Leaves</tissue>
    </source>
</reference>
<sequence length="90" mass="9736">MVRAAADATFIASSPIETISSMVRAAADATFIASSPIEDKPLGILEGNVKITSEVLMPSIKSFTLEFNNRDTDTHRIQILVTSNINIFPL</sequence>
<dbReference type="EMBL" id="PYDT01000006">
    <property type="protein sequence ID" value="THU58952.1"/>
    <property type="molecule type" value="Genomic_DNA"/>
</dbReference>
<gene>
    <name evidence="1" type="ORF">C4D60_Mb03t19900</name>
</gene>
<evidence type="ECO:0000313" key="2">
    <source>
        <dbReference type="Proteomes" id="UP000317650"/>
    </source>
</evidence>
<organism evidence="1 2">
    <name type="scientific">Musa balbisiana</name>
    <name type="common">Banana</name>
    <dbReference type="NCBI Taxonomy" id="52838"/>
    <lineage>
        <taxon>Eukaryota</taxon>
        <taxon>Viridiplantae</taxon>
        <taxon>Streptophyta</taxon>
        <taxon>Embryophyta</taxon>
        <taxon>Tracheophyta</taxon>
        <taxon>Spermatophyta</taxon>
        <taxon>Magnoliopsida</taxon>
        <taxon>Liliopsida</taxon>
        <taxon>Zingiberales</taxon>
        <taxon>Musaceae</taxon>
        <taxon>Musa</taxon>
    </lineage>
</organism>
<keyword evidence="2" id="KW-1185">Reference proteome</keyword>
<dbReference type="Proteomes" id="UP000317650">
    <property type="component" value="Chromosome 3"/>
</dbReference>
<accession>A0A4S8JDL8</accession>
<comment type="caution">
    <text evidence="1">The sequence shown here is derived from an EMBL/GenBank/DDBJ whole genome shotgun (WGS) entry which is preliminary data.</text>
</comment>